<dbReference type="RefSeq" id="WP_109677902.1">
    <property type="nucleotide sequence ID" value="NZ_QGDT01000018.1"/>
</dbReference>
<keyword evidence="2" id="KW-1185">Reference proteome</keyword>
<dbReference type="GO" id="GO:0008081">
    <property type="term" value="F:phosphoric diester hydrolase activity"/>
    <property type="evidence" value="ECO:0007669"/>
    <property type="project" value="InterPro"/>
</dbReference>
<evidence type="ECO:0008006" key="3">
    <source>
        <dbReference type="Google" id="ProtNLM"/>
    </source>
</evidence>
<protein>
    <recommendedName>
        <fullName evidence="3">Glycerophosphoryl diester phosphodiesterase family protein</fullName>
    </recommendedName>
</protein>
<dbReference type="SUPFAM" id="SSF51695">
    <property type="entry name" value="PLC-like phosphodiesterases"/>
    <property type="match status" value="1"/>
</dbReference>
<evidence type="ECO:0000313" key="2">
    <source>
        <dbReference type="Proteomes" id="UP000245880"/>
    </source>
</evidence>
<dbReference type="PROSITE" id="PS51257">
    <property type="entry name" value="PROKAR_LIPOPROTEIN"/>
    <property type="match status" value="1"/>
</dbReference>
<comment type="caution">
    <text evidence="1">The sequence shown here is derived from an EMBL/GenBank/DDBJ whole genome shotgun (WGS) entry which is preliminary data.</text>
</comment>
<dbReference type="EMBL" id="QGDT01000018">
    <property type="protein sequence ID" value="PWJ54280.1"/>
    <property type="molecule type" value="Genomic_DNA"/>
</dbReference>
<accession>A0A316AB84</accession>
<proteinExistence type="predicted"/>
<reference evidence="1 2" key="1">
    <citation type="submission" date="2018-03" db="EMBL/GenBank/DDBJ databases">
        <title>Genomic Encyclopedia of Archaeal and Bacterial Type Strains, Phase II (KMG-II): from individual species to whole genera.</title>
        <authorList>
            <person name="Goeker M."/>
        </authorList>
    </citation>
    <scope>NUCLEOTIDE SEQUENCE [LARGE SCALE GENOMIC DNA]</scope>
    <source>
        <strain evidence="1 2">DSM 100346</strain>
    </source>
</reference>
<sequence length="261" mass="30433">MRPIFAVMLLYWSIMACPHPSLGQPGRSYSPAQGLSERDHLQKHPFTEAHQQGFKAVEMDLFYFQDTLYIAENESQIKEGRTLDRLYLKPLQRAFPQQGQRSTTAHFQLICRIRSPFEPTIEVLTRLLTSMIDQLSPQGGITIVLGGNIPDPNAFQKYPLYFHFEGRPETSYTQYQLMRIALFSPNLKDYSRWNGEGEMLRKDRKRLSKIIEQAHRIQKPIRFRNTPDNINTWKKLMDLQVDCISTQRVVELADYLRTGPL</sequence>
<dbReference type="Proteomes" id="UP000245880">
    <property type="component" value="Unassembled WGS sequence"/>
</dbReference>
<organism evidence="1 2">
    <name type="scientific">Dyadobacter jejuensis</name>
    <dbReference type="NCBI Taxonomy" id="1082580"/>
    <lineage>
        <taxon>Bacteria</taxon>
        <taxon>Pseudomonadati</taxon>
        <taxon>Bacteroidota</taxon>
        <taxon>Cytophagia</taxon>
        <taxon>Cytophagales</taxon>
        <taxon>Spirosomataceae</taxon>
        <taxon>Dyadobacter</taxon>
    </lineage>
</organism>
<dbReference type="AlphaFoldDB" id="A0A316AB84"/>
<dbReference type="OrthoDB" id="9794455at2"/>
<evidence type="ECO:0000313" key="1">
    <source>
        <dbReference type="EMBL" id="PWJ54280.1"/>
    </source>
</evidence>
<gene>
    <name evidence="1" type="ORF">CLV98_11842</name>
</gene>
<dbReference type="GO" id="GO:0006629">
    <property type="term" value="P:lipid metabolic process"/>
    <property type="evidence" value="ECO:0007669"/>
    <property type="project" value="InterPro"/>
</dbReference>
<dbReference type="InterPro" id="IPR017946">
    <property type="entry name" value="PLC-like_Pdiesterase_TIM-brl"/>
</dbReference>
<name>A0A316AB84_9BACT</name>